<protein>
    <submittedName>
        <fullName evidence="1">Uncharacterized protein</fullName>
    </submittedName>
</protein>
<dbReference type="AlphaFoldDB" id="A0A0K2UWL3"/>
<organism evidence="1">
    <name type="scientific">Lepeophtheirus salmonis</name>
    <name type="common">Salmon louse</name>
    <name type="synonym">Caligus salmonis</name>
    <dbReference type="NCBI Taxonomy" id="72036"/>
    <lineage>
        <taxon>Eukaryota</taxon>
        <taxon>Metazoa</taxon>
        <taxon>Ecdysozoa</taxon>
        <taxon>Arthropoda</taxon>
        <taxon>Crustacea</taxon>
        <taxon>Multicrustacea</taxon>
        <taxon>Hexanauplia</taxon>
        <taxon>Copepoda</taxon>
        <taxon>Siphonostomatoida</taxon>
        <taxon>Caligidae</taxon>
        <taxon>Lepeophtheirus</taxon>
    </lineage>
</organism>
<reference evidence="1" key="1">
    <citation type="submission" date="2014-05" db="EMBL/GenBank/DDBJ databases">
        <authorList>
            <person name="Chronopoulou M."/>
        </authorList>
    </citation>
    <scope>NUCLEOTIDE SEQUENCE</scope>
    <source>
        <tissue evidence="1">Whole organism</tissue>
    </source>
</reference>
<dbReference type="EMBL" id="HACA01025104">
    <property type="protein sequence ID" value="CDW42465.1"/>
    <property type="molecule type" value="Transcribed_RNA"/>
</dbReference>
<name>A0A0K2UWL3_LEPSM</name>
<sequence>MIEPQKEFLVLVLHCVYYTLEISHSIFHPFLYREDFTTSQSERLSLTSKLIQISCSTILRTGVIVKHLLSALHGKNSNNHQ</sequence>
<evidence type="ECO:0000313" key="1">
    <source>
        <dbReference type="EMBL" id="CDW42465.1"/>
    </source>
</evidence>
<accession>A0A0K2UWL3</accession>
<proteinExistence type="predicted"/>